<reference evidence="3" key="1">
    <citation type="submission" date="2015-05" db="EMBL/GenBank/DDBJ databases">
        <authorList>
            <person name="Fogelqvist Johan"/>
        </authorList>
    </citation>
    <scope>NUCLEOTIDE SEQUENCE [LARGE SCALE GENOMIC DNA]</scope>
</reference>
<dbReference type="InterPro" id="IPR012535">
    <property type="entry name" value="Cell_div_Cdc14"/>
</dbReference>
<dbReference type="Proteomes" id="UP000044602">
    <property type="component" value="Unassembled WGS sequence"/>
</dbReference>
<organism evidence="2 3">
    <name type="scientific">Verticillium longisporum</name>
    <name type="common">Verticillium dahliae var. longisporum</name>
    <dbReference type="NCBI Taxonomy" id="100787"/>
    <lineage>
        <taxon>Eukaryota</taxon>
        <taxon>Fungi</taxon>
        <taxon>Dikarya</taxon>
        <taxon>Ascomycota</taxon>
        <taxon>Pezizomycotina</taxon>
        <taxon>Sordariomycetes</taxon>
        <taxon>Hypocreomycetidae</taxon>
        <taxon>Glomerellales</taxon>
        <taxon>Plectosphaerellaceae</taxon>
        <taxon>Verticillium</taxon>
    </lineage>
</organism>
<evidence type="ECO:0000313" key="3">
    <source>
        <dbReference type="Proteomes" id="UP000044602"/>
    </source>
</evidence>
<evidence type="ECO:0008006" key="4">
    <source>
        <dbReference type="Google" id="ProtNLM"/>
    </source>
</evidence>
<dbReference type="Pfam" id="PF08045">
    <property type="entry name" value="CDC14"/>
    <property type="match status" value="1"/>
</dbReference>
<feature type="region of interest" description="Disordered" evidence="1">
    <location>
        <begin position="255"/>
        <end position="291"/>
    </location>
</feature>
<dbReference type="PANTHER" id="PTHR34065:SF1">
    <property type="entry name" value="CELL DIVISION CONTROL PROTEIN 14"/>
    <property type="match status" value="1"/>
</dbReference>
<feature type="compositionally biased region" description="Low complexity" evidence="1">
    <location>
        <begin position="267"/>
        <end position="287"/>
    </location>
</feature>
<dbReference type="STRING" id="100787.A0A0G4LTY9"/>
<dbReference type="PANTHER" id="PTHR34065">
    <property type="entry name" value="CELL DIVISION CONTROL PROTEIN 14"/>
    <property type="match status" value="1"/>
</dbReference>
<proteinExistence type="predicted"/>
<name>A0A0G4LTY9_VERLO</name>
<feature type="region of interest" description="Disordered" evidence="1">
    <location>
        <begin position="38"/>
        <end position="82"/>
    </location>
</feature>
<feature type="compositionally biased region" description="Low complexity" evidence="1">
    <location>
        <begin position="38"/>
        <end position="49"/>
    </location>
</feature>
<gene>
    <name evidence="2" type="ORF">BN1708_014224</name>
</gene>
<sequence length="319" mass="34880">MEALLSLAFDNLSSYDGLKIRKGLRQVEGLLAQICLSTPSRSRSSSSPTKPNGHKRSDSKLSPDPSDAPNDEHDGPDRKSLADLGDDPAFREFFKLQEGFEWNVALRLINTLDRLMAKSSDGQNDLLILSALDAIQGVLLLHPPSKSLFSREQYMNLLLDLLEPVNCPAIQSATLLTVVVALIDTPTNTRTFEALDGLLTVTSLFKSRSTSREVKLKLVEFLYFYLMPEVPSIPWADARDSVPAMLQRSPSKLASAFGHKRGHSRADSSVSASARSRAGSESEGTLSTEEKQALLGRHLSSVEDLVKDLRTSTPFGGVL</sequence>
<feature type="compositionally biased region" description="Basic and acidic residues" evidence="1">
    <location>
        <begin position="70"/>
        <end position="81"/>
    </location>
</feature>
<dbReference type="AlphaFoldDB" id="A0A0G4LTY9"/>
<dbReference type="EMBL" id="CVQH01018891">
    <property type="protein sequence ID" value="CRK25538.1"/>
    <property type="molecule type" value="Genomic_DNA"/>
</dbReference>
<keyword evidence="3" id="KW-1185">Reference proteome</keyword>
<evidence type="ECO:0000256" key="1">
    <source>
        <dbReference type="SAM" id="MobiDB-lite"/>
    </source>
</evidence>
<protein>
    <recommendedName>
        <fullName evidence="4">Cell division control protein 14</fullName>
    </recommendedName>
</protein>
<evidence type="ECO:0000313" key="2">
    <source>
        <dbReference type="EMBL" id="CRK25538.1"/>
    </source>
</evidence>
<accession>A0A0G4LTY9</accession>